<dbReference type="InterPro" id="IPR006015">
    <property type="entry name" value="Universal_stress_UspA"/>
</dbReference>
<dbReference type="EMBL" id="FOME01000001">
    <property type="protein sequence ID" value="SFC65092.1"/>
    <property type="molecule type" value="Genomic_DNA"/>
</dbReference>
<feature type="domain" description="UspA" evidence="3">
    <location>
        <begin position="7"/>
        <end position="142"/>
    </location>
</feature>
<dbReference type="CDD" id="cd00293">
    <property type="entry name" value="USP-like"/>
    <property type="match status" value="1"/>
</dbReference>
<dbReference type="PANTHER" id="PTHR31964">
    <property type="entry name" value="ADENINE NUCLEOTIDE ALPHA HYDROLASES-LIKE SUPERFAMILY PROTEIN"/>
    <property type="match status" value="1"/>
</dbReference>
<sequence>MNETEPRILVGVDGSPGSRAALRWALRYAELCDGRVIALIACAIPALIDVALMLEDDVAANAKRELEKAVEETRALLGTRRPVERRVVRDHAARALLEEARAQDVDLLVVGHRGHGGFVEAMLGSVSQHCVHHAPCPVVVVRRSA</sequence>
<reference evidence="6 7" key="2">
    <citation type="submission" date="2016-10" db="EMBL/GenBank/DDBJ databases">
        <authorList>
            <person name="Varghese N."/>
            <person name="Submissions S."/>
        </authorList>
    </citation>
    <scope>NUCLEOTIDE SEQUENCE [LARGE SCALE GENOMIC DNA]</scope>
    <source>
        <strain evidence="7">ATCC 20501</strain>
        <strain evidence="5 6">CGMCC 4.3529</strain>
    </source>
</reference>
<evidence type="ECO:0000259" key="3">
    <source>
        <dbReference type="Pfam" id="PF00582"/>
    </source>
</evidence>
<proteinExistence type="inferred from homology"/>
<gene>
    <name evidence="4" type="ORF">SAMN02982929_00771</name>
    <name evidence="5" type="ORF">SAMN05216506_1011300</name>
</gene>
<evidence type="ECO:0000313" key="6">
    <source>
        <dbReference type="Proteomes" id="UP000199690"/>
    </source>
</evidence>
<evidence type="ECO:0000313" key="7">
    <source>
        <dbReference type="Proteomes" id="UP000236729"/>
    </source>
</evidence>
<dbReference type="AlphaFoldDB" id="A0A1H5V5M1"/>
<dbReference type="SMR" id="A0A1H5V5M1"/>
<dbReference type="PRINTS" id="PR01438">
    <property type="entry name" value="UNVRSLSTRESS"/>
</dbReference>
<keyword evidence="6" id="KW-1185">Reference proteome</keyword>
<accession>A0A1H5V5M1</accession>
<dbReference type="Pfam" id="PF00582">
    <property type="entry name" value="Usp"/>
    <property type="match status" value="1"/>
</dbReference>
<keyword evidence="2" id="KW-0175">Coiled coil</keyword>
<accession>A0A1I1KXT5</accession>
<dbReference type="PANTHER" id="PTHR31964:SF113">
    <property type="entry name" value="USPA DOMAIN-CONTAINING PROTEIN"/>
    <property type="match status" value="1"/>
</dbReference>
<evidence type="ECO:0000313" key="5">
    <source>
        <dbReference type="EMBL" id="SFC65092.1"/>
    </source>
</evidence>
<dbReference type="RefSeq" id="WP_093347149.1">
    <property type="nucleotide sequence ID" value="NZ_FNVB01000002.1"/>
</dbReference>
<name>A0A1H5V5M1_9PSEU</name>
<dbReference type="EMBL" id="FNVB01000002">
    <property type="protein sequence ID" value="SEF82500.1"/>
    <property type="molecule type" value="Genomic_DNA"/>
</dbReference>
<evidence type="ECO:0000256" key="2">
    <source>
        <dbReference type="SAM" id="Coils"/>
    </source>
</evidence>
<dbReference type="Proteomes" id="UP000199690">
    <property type="component" value="Unassembled WGS sequence"/>
</dbReference>
<evidence type="ECO:0000313" key="4">
    <source>
        <dbReference type="EMBL" id="SEF82500.1"/>
    </source>
</evidence>
<dbReference type="InterPro" id="IPR006016">
    <property type="entry name" value="UspA"/>
</dbReference>
<feature type="coiled-coil region" evidence="2">
    <location>
        <begin position="52"/>
        <end position="79"/>
    </location>
</feature>
<organism evidence="4 7">
    <name type="scientific">Saccharopolyspora kobensis</name>
    <dbReference type="NCBI Taxonomy" id="146035"/>
    <lineage>
        <taxon>Bacteria</taxon>
        <taxon>Bacillati</taxon>
        <taxon>Actinomycetota</taxon>
        <taxon>Actinomycetes</taxon>
        <taxon>Pseudonocardiales</taxon>
        <taxon>Pseudonocardiaceae</taxon>
        <taxon>Saccharopolyspora</taxon>
    </lineage>
</organism>
<protein>
    <submittedName>
        <fullName evidence="4">Nucleotide-binding universal stress protein, UspA family</fullName>
    </submittedName>
</protein>
<dbReference type="InterPro" id="IPR014729">
    <property type="entry name" value="Rossmann-like_a/b/a_fold"/>
</dbReference>
<dbReference type="Proteomes" id="UP000236729">
    <property type="component" value="Unassembled WGS sequence"/>
</dbReference>
<dbReference type="Gene3D" id="3.40.50.620">
    <property type="entry name" value="HUPs"/>
    <property type="match status" value="1"/>
</dbReference>
<dbReference type="SUPFAM" id="SSF52402">
    <property type="entry name" value="Adenine nucleotide alpha hydrolases-like"/>
    <property type="match status" value="1"/>
</dbReference>
<comment type="similarity">
    <text evidence="1">Belongs to the universal stress protein A family.</text>
</comment>
<evidence type="ECO:0000256" key="1">
    <source>
        <dbReference type="ARBA" id="ARBA00008791"/>
    </source>
</evidence>
<reference evidence="4" key="1">
    <citation type="submission" date="2016-10" db="EMBL/GenBank/DDBJ databases">
        <authorList>
            <person name="de Groot N.N."/>
        </authorList>
    </citation>
    <scope>NUCLEOTIDE SEQUENCE [LARGE SCALE GENOMIC DNA]</scope>
    <source>
        <strain evidence="4">ATCC 20501</strain>
    </source>
</reference>